<dbReference type="Gene3D" id="2.60.120.10">
    <property type="entry name" value="Jelly Rolls"/>
    <property type="match status" value="1"/>
</dbReference>
<evidence type="ECO:0000256" key="1">
    <source>
        <dbReference type="ARBA" id="ARBA00023159"/>
    </source>
</evidence>
<dbReference type="InterPro" id="IPR018490">
    <property type="entry name" value="cNMP-bd_dom_sf"/>
</dbReference>
<keyword evidence="1" id="KW-0010">Activator</keyword>
<evidence type="ECO:0000313" key="3">
    <source>
        <dbReference type="Proteomes" id="UP000548787"/>
    </source>
</evidence>
<dbReference type="InterPro" id="IPR036390">
    <property type="entry name" value="WH_DNA-bd_sf"/>
</dbReference>
<dbReference type="InterPro" id="IPR036388">
    <property type="entry name" value="WH-like_DNA-bd_sf"/>
</dbReference>
<dbReference type="Proteomes" id="UP000548787">
    <property type="component" value="Unassembled WGS sequence"/>
</dbReference>
<dbReference type="SUPFAM" id="SSF46785">
    <property type="entry name" value="Winged helix' DNA-binding domain"/>
    <property type="match status" value="1"/>
</dbReference>
<dbReference type="Gene3D" id="1.10.10.10">
    <property type="entry name" value="Winged helix-like DNA-binding domain superfamily/Winged helix DNA-binding domain"/>
    <property type="match status" value="1"/>
</dbReference>
<accession>A0A7W1T8V1</accession>
<gene>
    <name evidence="2" type="ORF">HPK16_14745</name>
</gene>
<dbReference type="EMBL" id="JABJVM010000021">
    <property type="protein sequence ID" value="MBA3927594.1"/>
    <property type="molecule type" value="Genomic_DNA"/>
</dbReference>
<protein>
    <submittedName>
        <fullName evidence="2">Crp/Fnr family transcriptional regulator</fullName>
    </submittedName>
</protein>
<comment type="caution">
    <text evidence="2">The sequence shown here is derived from an EMBL/GenBank/DDBJ whole genome shotgun (WGS) entry which is preliminary data.</text>
</comment>
<dbReference type="SUPFAM" id="SSF51206">
    <property type="entry name" value="cAMP-binding domain-like"/>
    <property type="match status" value="1"/>
</dbReference>
<sequence length="240" mass="28135">MSTLFAELYNRETVEGRFNANRLLELLKEDPVYRVAYKKMEIPKNTELNSAHILDEHIHFLEKGIVAYEYEDQIISFSSEGDILGMNDIFIPKASKYNVRTITKTIIYTFSKQDVLNNIFNMQEGWLFLYLNNQNYNILVAEKYMLMRQIGKTRLKNILIDIAEKYGYQDDDGIKIPGCFTRKDIANYANLSMNSMSQICKMLENEKFCVIKSKQFILLNRNTKNRNALTDCKSVKQRKD</sequence>
<dbReference type="InterPro" id="IPR014710">
    <property type="entry name" value="RmlC-like_jellyroll"/>
</dbReference>
<evidence type="ECO:0000313" key="2">
    <source>
        <dbReference type="EMBL" id="MBA3927594.1"/>
    </source>
</evidence>
<dbReference type="AlphaFoldDB" id="A0A7W1T8V1"/>
<organism evidence="2 3">
    <name type="scientific">Listeria rustica</name>
    <dbReference type="NCBI Taxonomy" id="2713503"/>
    <lineage>
        <taxon>Bacteria</taxon>
        <taxon>Bacillati</taxon>
        <taxon>Bacillota</taxon>
        <taxon>Bacilli</taxon>
        <taxon>Bacillales</taxon>
        <taxon>Listeriaceae</taxon>
        <taxon>Listeria</taxon>
    </lineage>
</organism>
<proteinExistence type="predicted"/>
<name>A0A7W1T8V1_9LIST</name>
<dbReference type="RefSeq" id="WP_181677674.1">
    <property type="nucleotide sequence ID" value="NZ_JABJVM010000021.1"/>
</dbReference>
<reference evidence="2 3" key="1">
    <citation type="submission" date="2020-08" db="EMBL/GenBank/DDBJ databases">
        <title>Listeria ohnekaius sp. nov. and Listeria portnoyii sp. nov. isolated from non-agricultural and natural environments.</title>
        <authorList>
            <person name="Weller D."/>
            <person name="Belias A.M."/>
            <person name="Liao J."/>
            <person name="Guo S."/>
            <person name="Orsi R.H."/>
            <person name="Wiedmann M."/>
        </authorList>
    </citation>
    <scope>NUCLEOTIDE SEQUENCE [LARGE SCALE GENOMIC DNA]</scope>
    <source>
        <strain evidence="2 3">FSL W9-0585</strain>
    </source>
</reference>
<keyword evidence="3" id="KW-1185">Reference proteome</keyword>